<evidence type="ECO:0000313" key="2">
    <source>
        <dbReference type="EMBL" id="OSM01890.1"/>
    </source>
</evidence>
<dbReference type="Gene3D" id="2.30.29.50">
    <property type="entry name" value="Bacterial Pleckstrin homology domain"/>
    <property type="match status" value="1"/>
</dbReference>
<keyword evidence="3" id="KW-1185">Reference proteome</keyword>
<protein>
    <recommendedName>
        <fullName evidence="1">Bacterial Pleckstrin homology domain-containing protein</fullName>
    </recommendedName>
</protein>
<dbReference type="EMBL" id="LVJN01000020">
    <property type="protein sequence ID" value="OSM01890.1"/>
    <property type="molecule type" value="Genomic_DNA"/>
</dbReference>
<name>A0A1Y2K1I1_9PROT</name>
<organism evidence="2 3">
    <name type="scientific">Magnetofaba australis IT-1</name>
    <dbReference type="NCBI Taxonomy" id="1434232"/>
    <lineage>
        <taxon>Bacteria</taxon>
        <taxon>Pseudomonadati</taxon>
        <taxon>Pseudomonadota</taxon>
        <taxon>Magnetococcia</taxon>
        <taxon>Magnetococcales</taxon>
        <taxon>Magnetococcaceae</taxon>
        <taxon>Magnetofaba</taxon>
    </lineage>
</organism>
<feature type="domain" description="Bacterial Pleckstrin homology" evidence="1">
    <location>
        <begin position="34"/>
        <end position="154"/>
    </location>
</feature>
<comment type="caution">
    <text evidence="2">The sequence shown here is derived from an EMBL/GenBank/DDBJ whole genome shotgun (WGS) entry which is preliminary data.</text>
</comment>
<dbReference type="InterPro" id="IPR012544">
    <property type="entry name" value="PHb"/>
</dbReference>
<evidence type="ECO:0000259" key="1">
    <source>
        <dbReference type="Pfam" id="PF08000"/>
    </source>
</evidence>
<dbReference type="STRING" id="1434232.MAIT1_01947"/>
<dbReference type="Proteomes" id="UP000194003">
    <property type="component" value="Unassembled WGS sequence"/>
</dbReference>
<dbReference type="PANTHER" id="PTHR35796">
    <property type="entry name" value="HYPOTHETICAL CYTOSOLIC PROTEIN"/>
    <property type="match status" value="1"/>
</dbReference>
<proteinExistence type="predicted"/>
<sequence length="159" mass="17395">MQAAAYGGCDEIILPAESPGFFSLYCIVRSAQMGLLSGLMGNASEVNVDELEDEFKDVLAEGEQIELAFKLIRDLIIFTDFRVIFVDKQGITGKKVEYHSIPYKSVTQFIVETAGLGVDDAEMKIWVSGQSQPIEKEFKGGTNIIGVQRALAAAIRGKK</sequence>
<dbReference type="AlphaFoldDB" id="A0A1Y2K1I1"/>
<dbReference type="SUPFAM" id="SSF50729">
    <property type="entry name" value="PH domain-like"/>
    <property type="match status" value="1"/>
</dbReference>
<dbReference type="CDD" id="cd13225">
    <property type="entry name" value="PH-like_bacteria"/>
    <property type="match status" value="1"/>
</dbReference>
<accession>A0A1Y2K1I1</accession>
<dbReference type="PANTHER" id="PTHR35796:SF3">
    <property type="entry name" value="BHLH DOMAIN-CONTAINING PROTEIN"/>
    <property type="match status" value="1"/>
</dbReference>
<reference evidence="2 3" key="1">
    <citation type="journal article" date="2016" name="BMC Genomics">
        <title>Combined genomic and structural analyses of a cultured magnetotactic bacterium reveals its niche adaptation to a dynamic environment.</title>
        <authorList>
            <person name="Araujo A.C."/>
            <person name="Morillo V."/>
            <person name="Cypriano J."/>
            <person name="Teixeira L.C."/>
            <person name="Leao P."/>
            <person name="Lyra S."/>
            <person name="Almeida L.G."/>
            <person name="Bazylinski D.A."/>
            <person name="Vasconcellos A.T."/>
            <person name="Abreu F."/>
            <person name="Lins U."/>
        </authorList>
    </citation>
    <scope>NUCLEOTIDE SEQUENCE [LARGE SCALE GENOMIC DNA]</scope>
    <source>
        <strain evidence="2 3">IT-1</strain>
    </source>
</reference>
<dbReference type="InterPro" id="IPR037063">
    <property type="entry name" value="PHb_sf"/>
</dbReference>
<gene>
    <name evidence="2" type="ORF">MAIT1_01947</name>
</gene>
<dbReference type="Pfam" id="PF08000">
    <property type="entry name" value="bPH_1"/>
    <property type="match status" value="1"/>
</dbReference>
<evidence type="ECO:0000313" key="3">
    <source>
        <dbReference type="Proteomes" id="UP000194003"/>
    </source>
</evidence>